<evidence type="ECO:0000256" key="1">
    <source>
        <dbReference type="ARBA" id="ARBA00004651"/>
    </source>
</evidence>
<dbReference type="RefSeq" id="WP_152575486.1">
    <property type="nucleotide sequence ID" value="NZ_VIKU02000005.1"/>
</dbReference>
<evidence type="ECO:0000313" key="8">
    <source>
        <dbReference type="Proteomes" id="UP000707206"/>
    </source>
</evidence>
<dbReference type="GO" id="GO:0005886">
    <property type="term" value="C:plasma membrane"/>
    <property type="evidence" value="ECO:0007669"/>
    <property type="project" value="UniProtKB-SubCell"/>
</dbReference>
<evidence type="ECO:0000256" key="6">
    <source>
        <dbReference type="SAM" id="Phobius"/>
    </source>
</evidence>
<comment type="subcellular location">
    <subcellularLocation>
        <location evidence="1">Cell membrane</location>
        <topology evidence="1">Multi-pass membrane protein</topology>
    </subcellularLocation>
</comment>
<reference evidence="7" key="1">
    <citation type="submission" date="2019-07" db="EMBL/GenBank/DDBJ databases">
        <authorList>
            <person name="De-Chao Zhang Q."/>
        </authorList>
    </citation>
    <scope>NUCLEOTIDE SEQUENCE</scope>
    <source>
        <strain evidence="7">TP-CH-4</strain>
    </source>
</reference>
<feature type="transmembrane region" description="Helical" evidence="6">
    <location>
        <begin position="45"/>
        <end position="69"/>
    </location>
</feature>
<feature type="transmembrane region" description="Helical" evidence="6">
    <location>
        <begin position="109"/>
        <end position="129"/>
    </location>
</feature>
<keyword evidence="8" id="KW-1185">Reference proteome</keyword>
<keyword evidence="5 6" id="KW-0472">Membrane</keyword>
<dbReference type="AlphaFoldDB" id="A0A967AVJ5"/>
<dbReference type="InterPro" id="IPR017039">
    <property type="entry name" value="Virul_fac_BrkB"/>
</dbReference>
<dbReference type="PANTHER" id="PTHR30213">
    <property type="entry name" value="INNER MEMBRANE PROTEIN YHJD"/>
    <property type="match status" value="1"/>
</dbReference>
<feature type="transmembrane region" description="Helical" evidence="6">
    <location>
        <begin position="229"/>
        <end position="252"/>
    </location>
</feature>
<name>A0A967AVJ5_9FLAO</name>
<keyword evidence="3 6" id="KW-0812">Transmembrane</keyword>
<evidence type="ECO:0000256" key="2">
    <source>
        <dbReference type="ARBA" id="ARBA00022475"/>
    </source>
</evidence>
<dbReference type="PIRSF" id="PIRSF035875">
    <property type="entry name" value="RNase_BN"/>
    <property type="match status" value="1"/>
</dbReference>
<sequence length="315" mass="35133">MTDNNEFNNESRQGKGKFKLRHLPSIIAETYREWMSNSPFRLSAVVAYYAVLSLPALLIIILNSVGAIWGTEVVQGKLSDEFSMALGKDAAAAIEAMIRETQDQEKNTISTIIGIAVLLYGATGVFYQLKISLNNIWYIKPKPKVLIWKIIMDRAQSFAFILVIAFLLLTSFILTAAITALTDFISSQLPDIVLYLAYLLDFIISVAIISLLFALMFKFLPDVKIRWKTVWVGAVLTAVLFVIGKLLLSLYFGQAQPGSTYGAAGTLILILLWVSYSSLLLFFGAEFTYVFAERYGHGIRPSEIAEVDTARKQEN</sequence>
<accession>A0A967AVJ5</accession>
<evidence type="ECO:0000256" key="4">
    <source>
        <dbReference type="ARBA" id="ARBA00022989"/>
    </source>
</evidence>
<keyword evidence="4 6" id="KW-1133">Transmembrane helix</keyword>
<dbReference type="Pfam" id="PF03631">
    <property type="entry name" value="Virul_fac_BrkB"/>
    <property type="match status" value="1"/>
</dbReference>
<evidence type="ECO:0000256" key="5">
    <source>
        <dbReference type="ARBA" id="ARBA00023136"/>
    </source>
</evidence>
<gene>
    <name evidence="7" type="ORF">FK220_016725</name>
</gene>
<evidence type="ECO:0000313" key="7">
    <source>
        <dbReference type="EMBL" id="NHF60998.1"/>
    </source>
</evidence>
<dbReference type="PANTHER" id="PTHR30213:SF1">
    <property type="entry name" value="INNER MEMBRANE PROTEIN YHJD"/>
    <property type="match status" value="1"/>
</dbReference>
<dbReference type="EMBL" id="VIKU02000005">
    <property type="protein sequence ID" value="NHF60998.1"/>
    <property type="molecule type" value="Genomic_DNA"/>
</dbReference>
<dbReference type="Proteomes" id="UP000707206">
    <property type="component" value="Unassembled WGS sequence"/>
</dbReference>
<comment type="caution">
    <text evidence="7">The sequence shown here is derived from an EMBL/GenBank/DDBJ whole genome shotgun (WGS) entry which is preliminary data.</text>
</comment>
<feature type="transmembrane region" description="Helical" evidence="6">
    <location>
        <begin position="264"/>
        <end position="292"/>
    </location>
</feature>
<reference evidence="7" key="2">
    <citation type="submission" date="2020-03" db="EMBL/GenBank/DDBJ databases">
        <title>Flavobacteriaceae bacterium strain TP-CH-4, a member of the family Flavobacteriaceae isolated from a deep-sea seamount.</title>
        <authorList>
            <person name="Zhang D.-C."/>
        </authorList>
    </citation>
    <scope>NUCLEOTIDE SEQUENCE</scope>
    <source>
        <strain evidence="7">TP-CH-4</strain>
    </source>
</reference>
<keyword evidence="2" id="KW-1003">Cell membrane</keyword>
<proteinExistence type="predicted"/>
<organism evidence="7 8">
    <name type="scientific">Pelagihabitans pacificus</name>
    <dbReference type="NCBI Taxonomy" id="2696054"/>
    <lineage>
        <taxon>Bacteria</taxon>
        <taxon>Pseudomonadati</taxon>
        <taxon>Bacteroidota</taxon>
        <taxon>Flavobacteriia</taxon>
        <taxon>Flavobacteriales</taxon>
        <taxon>Flavobacteriaceae</taxon>
        <taxon>Pelagihabitans</taxon>
    </lineage>
</organism>
<evidence type="ECO:0000256" key="3">
    <source>
        <dbReference type="ARBA" id="ARBA00022692"/>
    </source>
</evidence>
<feature type="transmembrane region" description="Helical" evidence="6">
    <location>
        <begin position="192"/>
        <end position="217"/>
    </location>
</feature>
<feature type="transmembrane region" description="Helical" evidence="6">
    <location>
        <begin position="158"/>
        <end position="180"/>
    </location>
</feature>
<protein>
    <submittedName>
        <fullName evidence="7">YihY/virulence factor BrkB family protein</fullName>
    </submittedName>
</protein>